<dbReference type="Proteomes" id="UP000245942">
    <property type="component" value="Unassembled WGS sequence"/>
</dbReference>
<evidence type="ECO:0000256" key="1">
    <source>
        <dbReference type="SAM" id="MobiDB-lite"/>
    </source>
</evidence>
<keyword evidence="4" id="KW-1185">Reference proteome</keyword>
<dbReference type="Pfam" id="PF05205">
    <property type="entry name" value="COMPASS-Shg1"/>
    <property type="match status" value="1"/>
</dbReference>
<feature type="region of interest" description="Disordered" evidence="1">
    <location>
        <begin position="223"/>
        <end position="285"/>
    </location>
</feature>
<feature type="compositionally biased region" description="Acidic residues" evidence="1">
    <location>
        <begin position="368"/>
        <end position="380"/>
    </location>
</feature>
<evidence type="ECO:0000313" key="4">
    <source>
        <dbReference type="Proteomes" id="UP000245942"/>
    </source>
</evidence>
<dbReference type="EMBL" id="KZ819331">
    <property type="protein sequence ID" value="PWN19405.1"/>
    <property type="molecule type" value="Genomic_DNA"/>
</dbReference>
<reference evidence="3 4" key="1">
    <citation type="journal article" date="2018" name="Mol. Biol. Evol.">
        <title>Broad Genomic Sampling Reveals a Smut Pathogenic Ancestry of the Fungal Clade Ustilaginomycotina.</title>
        <authorList>
            <person name="Kijpornyongpan T."/>
            <person name="Mondo S.J."/>
            <person name="Barry K."/>
            <person name="Sandor L."/>
            <person name="Lee J."/>
            <person name="Lipzen A."/>
            <person name="Pangilinan J."/>
            <person name="LaButti K."/>
            <person name="Hainaut M."/>
            <person name="Henrissat B."/>
            <person name="Grigoriev I.V."/>
            <person name="Spatafora J.W."/>
            <person name="Aime M.C."/>
        </authorList>
    </citation>
    <scope>NUCLEOTIDE SEQUENCE [LARGE SCALE GENOMIC DNA]</scope>
    <source>
        <strain evidence="3 4">MCA 4718</strain>
    </source>
</reference>
<name>A0A316U8U0_9BASI</name>
<accession>A0A316U8U0</accession>
<feature type="compositionally biased region" description="Polar residues" evidence="1">
    <location>
        <begin position="8"/>
        <end position="20"/>
    </location>
</feature>
<feature type="compositionally biased region" description="Basic and acidic residues" evidence="1">
    <location>
        <begin position="322"/>
        <end position="334"/>
    </location>
</feature>
<feature type="compositionally biased region" description="Basic and acidic residues" evidence="1">
    <location>
        <begin position="344"/>
        <end position="363"/>
    </location>
</feature>
<feature type="compositionally biased region" description="Low complexity" evidence="1">
    <location>
        <begin position="88"/>
        <end position="103"/>
    </location>
</feature>
<dbReference type="GeneID" id="37014637"/>
<feature type="compositionally biased region" description="Basic and acidic residues" evidence="1">
    <location>
        <begin position="265"/>
        <end position="276"/>
    </location>
</feature>
<feature type="compositionally biased region" description="Basic and acidic residues" evidence="1">
    <location>
        <begin position="228"/>
        <end position="241"/>
    </location>
</feature>
<feature type="compositionally biased region" description="Low complexity" evidence="1">
    <location>
        <begin position="311"/>
        <end position="321"/>
    </location>
</feature>
<feature type="region of interest" description="Disordered" evidence="1">
    <location>
        <begin position="304"/>
        <end position="380"/>
    </location>
</feature>
<evidence type="ECO:0000313" key="3">
    <source>
        <dbReference type="EMBL" id="PWN19405.1"/>
    </source>
</evidence>
<feature type="compositionally biased region" description="Basic and acidic residues" evidence="1">
    <location>
        <begin position="118"/>
        <end position="133"/>
    </location>
</feature>
<dbReference type="InterPro" id="IPR055264">
    <property type="entry name" value="BOD1/SHG1_dom"/>
</dbReference>
<proteinExistence type="predicted"/>
<gene>
    <name evidence="3" type="ORF">BCV69DRAFT_284038</name>
</gene>
<feature type="domain" description="BOD1/SHG1" evidence="2">
    <location>
        <begin position="156"/>
        <end position="204"/>
    </location>
</feature>
<organism evidence="3 4">
    <name type="scientific">Pseudomicrostroma glucosiphilum</name>
    <dbReference type="NCBI Taxonomy" id="1684307"/>
    <lineage>
        <taxon>Eukaryota</taxon>
        <taxon>Fungi</taxon>
        <taxon>Dikarya</taxon>
        <taxon>Basidiomycota</taxon>
        <taxon>Ustilaginomycotina</taxon>
        <taxon>Exobasidiomycetes</taxon>
        <taxon>Microstromatales</taxon>
        <taxon>Microstromatales incertae sedis</taxon>
        <taxon>Pseudomicrostroma</taxon>
    </lineage>
</organism>
<evidence type="ECO:0000259" key="2">
    <source>
        <dbReference type="Pfam" id="PF05205"/>
    </source>
</evidence>
<dbReference type="RefSeq" id="XP_025346565.1">
    <property type="nucleotide sequence ID" value="XM_025492903.1"/>
</dbReference>
<sequence length="380" mass="41191">MRPYSSYAGPSTSTASQARQRQGDPYGYPSGSSRSTFPRRRSPERGGPSEYARPWDISSRSANGPSGRPYPPSTGGRTSRWGPELPYSSSSSSSSSFGGMSSSPTKGGQGWRVMQESGGRRGQEDRGGSRREADEVDWAEVEAKAREKGFAVPGDVVDEFKRQGHFDQLRRQLLTSLLASPQKDEFLASISSLLLAHLQADPNEAVRISAVDPRLQSDELFKIIESQDPPRRGRGELEKSSSKTGPEIIAELMKKLVSQAGDEGDEKKTQRPEHDVSGILTSEGVIGKGVKERVETLLREEVREKGKVVARESPAPSAVAEEAIKGDVGLKREGDEADQSPDVKAGDDQHGQGSPREETKSEAVPDQEPGEEEGVPMETD</sequence>
<dbReference type="OrthoDB" id="5579731at2759"/>
<feature type="region of interest" description="Disordered" evidence="1">
    <location>
        <begin position="1"/>
        <end position="136"/>
    </location>
</feature>
<dbReference type="AlphaFoldDB" id="A0A316U8U0"/>
<protein>
    <recommendedName>
        <fullName evidence="2">BOD1/SHG1 domain-containing protein</fullName>
    </recommendedName>
</protein>